<sequence length="222" mass="25810">MKHLLKLIKLLLVLSCANCNFHPAKGDYEYSLKQLGQELSEHFPNSNELKSFGVTTNFIYGDNSTLDETTFDTQSLMVYGKTDKDEFERIMLSAKNKSIMKYNSNDTSLLTLIPYSDRTFVDGKWYKNLETPKKRRIAEKNSKRLGKIPIPYFTLDKYQNSSSLCNLSDDYEIFIIKAISGRNQFSITYDCEYLPNEWQHGMMCGYALNNKTENVIYWATVW</sequence>
<keyword evidence="2" id="KW-1185">Reference proteome</keyword>
<evidence type="ECO:0000313" key="2">
    <source>
        <dbReference type="Proteomes" id="UP000248079"/>
    </source>
</evidence>
<dbReference type="Proteomes" id="UP000248079">
    <property type="component" value="Unassembled WGS sequence"/>
</dbReference>
<accession>A0A2V4A0X1</accession>
<comment type="caution">
    <text evidence="1">The sequence shown here is derived from an EMBL/GenBank/DDBJ whole genome shotgun (WGS) entry which is preliminary data.</text>
</comment>
<organism evidence="1 2">
    <name type="scientific">Marinifilum breve</name>
    <dbReference type="NCBI Taxonomy" id="2184082"/>
    <lineage>
        <taxon>Bacteria</taxon>
        <taxon>Pseudomonadati</taxon>
        <taxon>Bacteroidota</taxon>
        <taxon>Bacteroidia</taxon>
        <taxon>Marinilabiliales</taxon>
        <taxon>Marinifilaceae</taxon>
    </lineage>
</organism>
<reference evidence="1 2" key="1">
    <citation type="submission" date="2018-05" db="EMBL/GenBank/DDBJ databases">
        <title>Marinifilum breve JC075T sp. nov., a marine bacterium isolated from Yongle Blue Hole in the South China Sea.</title>
        <authorList>
            <person name="Fu T."/>
        </authorList>
    </citation>
    <scope>NUCLEOTIDE SEQUENCE [LARGE SCALE GENOMIC DNA]</scope>
    <source>
        <strain evidence="1 2">JC075</strain>
    </source>
</reference>
<dbReference type="AlphaFoldDB" id="A0A2V4A0X1"/>
<dbReference type="RefSeq" id="WP_110359942.1">
    <property type="nucleotide sequence ID" value="NZ_QFLI01000002.1"/>
</dbReference>
<protein>
    <submittedName>
        <fullName evidence="1">Uncharacterized protein</fullName>
    </submittedName>
</protein>
<name>A0A2V4A0X1_9BACT</name>
<gene>
    <name evidence="1" type="ORF">DF185_06580</name>
</gene>
<evidence type="ECO:0000313" key="1">
    <source>
        <dbReference type="EMBL" id="PXY02308.1"/>
    </source>
</evidence>
<dbReference type="EMBL" id="QFLI01000002">
    <property type="protein sequence ID" value="PXY02308.1"/>
    <property type="molecule type" value="Genomic_DNA"/>
</dbReference>
<proteinExistence type="predicted"/>